<keyword evidence="3" id="KW-1003">Cell membrane</keyword>
<evidence type="ECO:0000256" key="4">
    <source>
        <dbReference type="ARBA" id="ARBA00022692"/>
    </source>
</evidence>
<organism evidence="8 9">
    <name type="scientific">Paenibacillus abyssi</name>
    <dbReference type="NCBI Taxonomy" id="1340531"/>
    <lineage>
        <taxon>Bacteria</taxon>
        <taxon>Bacillati</taxon>
        <taxon>Bacillota</taxon>
        <taxon>Bacilli</taxon>
        <taxon>Bacillales</taxon>
        <taxon>Paenibacillaceae</taxon>
        <taxon>Paenibacillus</taxon>
    </lineage>
</organism>
<dbReference type="EMBL" id="BMGR01000002">
    <property type="protein sequence ID" value="GGF93130.1"/>
    <property type="molecule type" value="Genomic_DNA"/>
</dbReference>
<keyword evidence="4 7" id="KW-0812">Transmembrane</keyword>
<evidence type="ECO:0000313" key="8">
    <source>
        <dbReference type="EMBL" id="GGF93130.1"/>
    </source>
</evidence>
<proteinExistence type="inferred from homology"/>
<keyword evidence="6 7" id="KW-0472">Membrane</keyword>
<comment type="subcellular location">
    <subcellularLocation>
        <location evidence="1">Cell membrane</location>
        <topology evidence="1">Multi-pass membrane protein</topology>
    </subcellularLocation>
</comment>
<dbReference type="PANTHER" id="PTHR33452:SF1">
    <property type="entry name" value="INNER MEMBRANE PROTEIN YPHA-RELATED"/>
    <property type="match status" value="1"/>
</dbReference>
<sequence length="131" mass="13963">MRLKSAATIMRVILGIIFMVHGIDKLQMGLGNVAGWFGSIGLPEFLAYVVALLELIGGILLIVGFASRYVSIAFIVIMLGAIITVKLPIGLLGNGQMAGYELDLALMALAAYFAIANEHGFGIDQFFKSKG</sequence>
<evidence type="ECO:0000256" key="1">
    <source>
        <dbReference type="ARBA" id="ARBA00004651"/>
    </source>
</evidence>
<evidence type="ECO:0000256" key="3">
    <source>
        <dbReference type="ARBA" id="ARBA00022475"/>
    </source>
</evidence>
<dbReference type="InterPro" id="IPR032808">
    <property type="entry name" value="DoxX"/>
</dbReference>
<comment type="similarity">
    <text evidence="2">Belongs to the DoxX family.</text>
</comment>
<dbReference type="GO" id="GO:0005886">
    <property type="term" value="C:plasma membrane"/>
    <property type="evidence" value="ECO:0007669"/>
    <property type="project" value="UniProtKB-SubCell"/>
</dbReference>
<dbReference type="Proteomes" id="UP000644756">
    <property type="component" value="Unassembled WGS sequence"/>
</dbReference>
<feature type="transmembrane region" description="Helical" evidence="7">
    <location>
        <begin position="72"/>
        <end position="92"/>
    </location>
</feature>
<evidence type="ECO:0008006" key="10">
    <source>
        <dbReference type="Google" id="ProtNLM"/>
    </source>
</evidence>
<dbReference type="RefSeq" id="WP_188529253.1">
    <property type="nucleotide sequence ID" value="NZ_BMGR01000002.1"/>
</dbReference>
<evidence type="ECO:0000256" key="2">
    <source>
        <dbReference type="ARBA" id="ARBA00006679"/>
    </source>
</evidence>
<accession>A0A917CPH2</accession>
<protein>
    <recommendedName>
        <fullName evidence="10">Oxidoreductase</fullName>
    </recommendedName>
</protein>
<evidence type="ECO:0000256" key="5">
    <source>
        <dbReference type="ARBA" id="ARBA00022989"/>
    </source>
</evidence>
<dbReference type="Pfam" id="PF07681">
    <property type="entry name" value="DoxX"/>
    <property type="match status" value="1"/>
</dbReference>
<feature type="transmembrane region" description="Helical" evidence="7">
    <location>
        <begin position="46"/>
        <end position="65"/>
    </location>
</feature>
<gene>
    <name evidence="8" type="ORF">GCM10010916_08110</name>
</gene>
<evidence type="ECO:0000256" key="6">
    <source>
        <dbReference type="ARBA" id="ARBA00023136"/>
    </source>
</evidence>
<evidence type="ECO:0000256" key="7">
    <source>
        <dbReference type="SAM" id="Phobius"/>
    </source>
</evidence>
<reference evidence="8" key="1">
    <citation type="journal article" date="2014" name="Int. J. Syst. Evol. Microbiol.">
        <title>Complete genome sequence of Corynebacterium casei LMG S-19264T (=DSM 44701T), isolated from a smear-ripened cheese.</title>
        <authorList>
            <consortium name="US DOE Joint Genome Institute (JGI-PGF)"/>
            <person name="Walter F."/>
            <person name="Albersmeier A."/>
            <person name="Kalinowski J."/>
            <person name="Ruckert C."/>
        </authorList>
    </citation>
    <scope>NUCLEOTIDE SEQUENCE</scope>
    <source>
        <strain evidence="8">CGMCC 1.12987</strain>
    </source>
</reference>
<keyword evidence="9" id="KW-1185">Reference proteome</keyword>
<dbReference type="AlphaFoldDB" id="A0A917CPH2"/>
<comment type="caution">
    <text evidence="8">The sequence shown here is derived from an EMBL/GenBank/DDBJ whole genome shotgun (WGS) entry which is preliminary data.</text>
</comment>
<reference evidence="8" key="2">
    <citation type="submission" date="2020-09" db="EMBL/GenBank/DDBJ databases">
        <authorList>
            <person name="Sun Q."/>
            <person name="Zhou Y."/>
        </authorList>
    </citation>
    <scope>NUCLEOTIDE SEQUENCE</scope>
    <source>
        <strain evidence="8">CGMCC 1.12987</strain>
    </source>
</reference>
<feature type="transmembrane region" description="Helical" evidence="7">
    <location>
        <begin position="104"/>
        <end position="123"/>
    </location>
</feature>
<name>A0A917CPH2_9BACL</name>
<keyword evidence="5 7" id="KW-1133">Transmembrane helix</keyword>
<dbReference type="PANTHER" id="PTHR33452">
    <property type="entry name" value="OXIDOREDUCTASE CATD-RELATED"/>
    <property type="match status" value="1"/>
</dbReference>
<evidence type="ECO:0000313" key="9">
    <source>
        <dbReference type="Proteomes" id="UP000644756"/>
    </source>
</evidence>
<dbReference type="InterPro" id="IPR051907">
    <property type="entry name" value="DoxX-like_oxidoreductase"/>
</dbReference>